<keyword evidence="3 5" id="KW-0238">DNA-binding</keyword>
<dbReference type="Gene3D" id="1.10.10.10">
    <property type="entry name" value="Winged helix-like DNA-binding domain superfamily/Winged helix DNA-binding domain"/>
    <property type="match status" value="1"/>
</dbReference>
<evidence type="ECO:0000256" key="3">
    <source>
        <dbReference type="ARBA" id="ARBA00023125"/>
    </source>
</evidence>
<dbReference type="Gene3D" id="3.40.50.2300">
    <property type="match status" value="1"/>
</dbReference>
<dbReference type="PANTHER" id="PTHR48111">
    <property type="entry name" value="REGULATOR OF RPOS"/>
    <property type="match status" value="1"/>
</dbReference>
<feature type="DNA-binding region" description="OmpR/PhoB-type" evidence="5">
    <location>
        <begin position="138"/>
        <end position="236"/>
    </location>
</feature>
<name>A0ABU8EZ81_9GAMM</name>
<dbReference type="Gene3D" id="6.10.250.690">
    <property type="match status" value="1"/>
</dbReference>
<dbReference type="SMART" id="SM00862">
    <property type="entry name" value="Trans_reg_C"/>
    <property type="match status" value="1"/>
</dbReference>
<evidence type="ECO:0000313" key="8">
    <source>
        <dbReference type="EMBL" id="MEI4551503.1"/>
    </source>
</evidence>
<dbReference type="SUPFAM" id="SSF52172">
    <property type="entry name" value="CheY-like"/>
    <property type="match status" value="1"/>
</dbReference>
<keyword evidence="9" id="KW-1185">Reference proteome</keyword>
<dbReference type="InterPro" id="IPR001867">
    <property type="entry name" value="OmpR/PhoB-type_DNA-bd"/>
</dbReference>
<reference evidence="8 9" key="1">
    <citation type="submission" date="2023-12" db="EMBL/GenBank/DDBJ databases">
        <title>Friends and Foes: Symbiotic and Algicidal bacterial influence on Karenia brevis blooms.</title>
        <authorList>
            <person name="Fei C."/>
            <person name="Mohamed A.R."/>
            <person name="Booker A."/>
            <person name="Arshad M."/>
            <person name="Klass S."/>
            <person name="Ahn S."/>
            <person name="Gilbert P.M."/>
            <person name="Heil C.A."/>
            <person name="Martinez J.M."/>
            <person name="Amin S.A."/>
        </authorList>
    </citation>
    <scope>NUCLEOTIDE SEQUENCE [LARGE SCALE GENOMIC DNA]</scope>
    <source>
        <strain evidence="8 9">CE15</strain>
    </source>
</reference>
<dbReference type="InterPro" id="IPR039420">
    <property type="entry name" value="WalR-like"/>
</dbReference>
<feature type="modified residue" description="4-aspartylphosphate" evidence="4">
    <location>
        <position position="53"/>
    </location>
</feature>
<evidence type="ECO:0000259" key="7">
    <source>
        <dbReference type="PROSITE" id="PS51755"/>
    </source>
</evidence>
<dbReference type="CDD" id="cd00383">
    <property type="entry name" value="trans_reg_C"/>
    <property type="match status" value="1"/>
</dbReference>
<dbReference type="PROSITE" id="PS51755">
    <property type="entry name" value="OMPR_PHOB"/>
    <property type="match status" value="1"/>
</dbReference>
<feature type="domain" description="OmpR/PhoB-type" evidence="7">
    <location>
        <begin position="138"/>
        <end position="236"/>
    </location>
</feature>
<dbReference type="CDD" id="cd17574">
    <property type="entry name" value="REC_OmpR"/>
    <property type="match status" value="1"/>
</dbReference>
<dbReference type="Pfam" id="PF00072">
    <property type="entry name" value="Response_reg"/>
    <property type="match status" value="1"/>
</dbReference>
<dbReference type="Pfam" id="PF00486">
    <property type="entry name" value="Trans_reg_C"/>
    <property type="match status" value="1"/>
</dbReference>
<dbReference type="InterPro" id="IPR016032">
    <property type="entry name" value="Sig_transdc_resp-reg_C-effctor"/>
</dbReference>
<evidence type="ECO:0000313" key="9">
    <source>
        <dbReference type="Proteomes" id="UP001382455"/>
    </source>
</evidence>
<dbReference type="PANTHER" id="PTHR48111:SF40">
    <property type="entry name" value="PHOSPHATE REGULON TRANSCRIPTIONAL REGULATORY PROTEIN PHOB"/>
    <property type="match status" value="1"/>
</dbReference>
<gene>
    <name evidence="8" type="ORF">WAE96_17635</name>
</gene>
<keyword evidence="1 4" id="KW-0597">Phosphoprotein</keyword>
<organism evidence="8 9">
    <name type="scientific">Pseudoalteromonas spongiae</name>
    <dbReference type="NCBI Taxonomy" id="298657"/>
    <lineage>
        <taxon>Bacteria</taxon>
        <taxon>Pseudomonadati</taxon>
        <taxon>Pseudomonadota</taxon>
        <taxon>Gammaproteobacteria</taxon>
        <taxon>Alteromonadales</taxon>
        <taxon>Pseudoalteromonadaceae</taxon>
        <taxon>Pseudoalteromonas</taxon>
    </lineage>
</organism>
<keyword evidence="2" id="KW-0902">Two-component regulatory system</keyword>
<dbReference type="SUPFAM" id="SSF46894">
    <property type="entry name" value="C-terminal effector domain of the bipartite response regulators"/>
    <property type="match status" value="1"/>
</dbReference>
<dbReference type="InterPro" id="IPR001789">
    <property type="entry name" value="Sig_transdc_resp-reg_receiver"/>
</dbReference>
<evidence type="ECO:0000256" key="5">
    <source>
        <dbReference type="PROSITE-ProRule" id="PRU01091"/>
    </source>
</evidence>
<dbReference type="Proteomes" id="UP001382455">
    <property type="component" value="Unassembled WGS sequence"/>
</dbReference>
<dbReference type="EMBL" id="JBAWKS010000002">
    <property type="protein sequence ID" value="MEI4551503.1"/>
    <property type="molecule type" value="Genomic_DNA"/>
</dbReference>
<evidence type="ECO:0000256" key="4">
    <source>
        <dbReference type="PROSITE-ProRule" id="PRU00169"/>
    </source>
</evidence>
<dbReference type="InterPro" id="IPR011006">
    <property type="entry name" value="CheY-like_superfamily"/>
</dbReference>
<protein>
    <submittedName>
        <fullName evidence="8">Response regulator transcription factor</fullName>
    </submittedName>
</protein>
<feature type="domain" description="Response regulatory" evidence="6">
    <location>
        <begin position="4"/>
        <end position="118"/>
    </location>
</feature>
<accession>A0ABU8EZ81</accession>
<proteinExistence type="predicted"/>
<evidence type="ECO:0000259" key="6">
    <source>
        <dbReference type="PROSITE" id="PS50110"/>
    </source>
</evidence>
<evidence type="ECO:0000256" key="2">
    <source>
        <dbReference type="ARBA" id="ARBA00023012"/>
    </source>
</evidence>
<comment type="caution">
    <text evidence="8">The sequence shown here is derived from an EMBL/GenBank/DDBJ whole genome shotgun (WGS) entry which is preliminary data.</text>
</comment>
<evidence type="ECO:0000256" key="1">
    <source>
        <dbReference type="ARBA" id="ARBA00022553"/>
    </source>
</evidence>
<dbReference type="InterPro" id="IPR036388">
    <property type="entry name" value="WH-like_DNA-bd_sf"/>
</dbReference>
<sequence length="244" mass="27718">MQHSVLIVEDDHDIAGLLQVHLNELNLHVDHVTTGEAALAQLAKQDYQIILLDIMLPTVDGLTLCREIKTKMPEVSVVLLTSKSSEMDRIIGLEMGADDYICKPFSYREFQARIKTQIRHIRLLQQSQAQSMQNSEQPQVLNFGALHIDPFSHEVRFQGEDLPLTATEFDLMVFFAKHPNQVFSRSQLLESVWGYDHSGYEHTVNSHINRLRGKLEKHAKQHVIETVWGVGYKLNAKSLAVAAL</sequence>
<dbReference type="SMART" id="SM00448">
    <property type="entry name" value="REC"/>
    <property type="match status" value="1"/>
</dbReference>
<dbReference type="PROSITE" id="PS50110">
    <property type="entry name" value="RESPONSE_REGULATORY"/>
    <property type="match status" value="1"/>
</dbReference>